<feature type="region of interest" description="Disordered" evidence="2">
    <location>
        <begin position="412"/>
        <end position="434"/>
    </location>
</feature>
<dbReference type="PANTHER" id="PTHR47784">
    <property type="entry name" value="STEROL UPTAKE CONTROL PROTEIN 2"/>
    <property type="match status" value="1"/>
</dbReference>
<dbReference type="OrthoDB" id="4937900at2759"/>
<dbReference type="EMBL" id="JAFJYH010000064">
    <property type="protein sequence ID" value="KAG4421483.1"/>
    <property type="molecule type" value="Genomic_DNA"/>
</dbReference>
<dbReference type="Gene3D" id="4.10.240.10">
    <property type="entry name" value="Zn(2)-C6 fungal-type DNA-binding domain"/>
    <property type="match status" value="1"/>
</dbReference>
<dbReference type="Proteomes" id="UP000664132">
    <property type="component" value="Unassembled WGS sequence"/>
</dbReference>
<dbReference type="CDD" id="cd00067">
    <property type="entry name" value="GAL4"/>
    <property type="match status" value="1"/>
</dbReference>
<evidence type="ECO:0000313" key="5">
    <source>
        <dbReference type="Proteomes" id="UP000664132"/>
    </source>
</evidence>
<feature type="compositionally biased region" description="Low complexity" evidence="2">
    <location>
        <begin position="67"/>
        <end position="76"/>
    </location>
</feature>
<dbReference type="InterPro" id="IPR053157">
    <property type="entry name" value="Sterol_Uptake_Regulator"/>
</dbReference>
<dbReference type="SMART" id="SM00066">
    <property type="entry name" value="GAL4"/>
    <property type="match status" value="1"/>
</dbReference>
<accession>A0A8H7WB76</accession>
<dbReference type="GO" id="GO:0001228">
    <property type="term" value="F:DNA-binding transcription activator activity, RNA polymerase II-specific"/>
    <property type="evidence" value="ECO:0007669"/>
    <property type="project" value="TreeGrafter"/>
</dbReference>
<comment type="caution">
    <text evidence="4">The sequence shown here is derived from an EMBL/GenBank/DDBJ whole genome shotgun (WGS) entry which is preliminary data.</text>
</comment>
<evidence type="ECO:0000256" key="1">
    <source>
        <dbReference type="ARBA" id="ARBA00023242"/>
    </source>
</evidence>
<dbReference type="InterPro" id="IPR001138">
    <property type="entry name" value="Zn2Cys6_DnaBD"/>
</dbReference>
<dbReference type="GO" id="GO:0008270">
    <property type="term" value="F:zinc ion binding"/>
    <property type="evidence" value="ECO:0007669"/>
    <property type="project" value="InterPro"/>
</dbReference>
<proteinExistence type="predicted"/>
<dbReference type="AlphaFoldDB" id="A0A8H7WB76"/>
<sequence length="434" mass="47834">MPRRPHRKSRNGCLACKKRHVKCNEARPTCLNCVNAELTCVYQNKAPPPSSSLSPAAGISYTASSLPSPAPTASVSGTPYSQVPVTSAPPSWSPASQQSALEHGIVNMLHLELITHARTVADGMNSFEISNEERRNAVEEILQHAFQTPYLMHEILSVSATHLSILRPSQRLLLRNHATELQTSALSLFNASMQNNHEPTLDCVPRFVFSSLLGSQMLHDTITDRDGDFTTFIDNFVRYLHVTKGVTLNIQGNWEDLHETALRPFLEAGEKSLRGGEVEFAPECGKLETLLKSADLGPTSAKAYESALGCLKAAYYAHRQVVGSDPHFDGTPLLYGARTGVYAWPILVPTEYAELVLQRRPEALAILAHYAILLHRYRDSWMIGDGGRYMIEAITRYLGSYWAPWLASPNEELSAEPAPTPTPGEPSPHGSSYY</sequence>
<dbReference type="PROSITE" id="PS50048">
    <property type="entry name" value="ZN2_CY6_FUNGAL_2"/>
    <property type="match status" value="1"/>
</dbReference>
<protein>
    <recommendedName>
        <fullName evidence="3">Zn(2)-C6 fungal-type domain-containing protein</fullName>
    </recommendedName>
</protein>
<dbReference type="SUPFAM" id="SSF57701">
    <property type="entry name" value="Zn2/Cys6 DNA-binding domain"/>
    <property type="match status" value="1"/>
</dbReference>
<dbReference type="Pfam" id="PF00172">
    <property type="entry name" value="Zn_clus"/>
    <property type="match status" value="1"/>
</dbReference>
<feature type="region of interest" description="Disordered" evidence="2">
    <location>
        <begin position="67"/>
        <end position="96"/>
    </location>
</feature>
<keyword evidence="1" id="KW-0539">Nucleus</keyword>
<dbReference type="PROSITE" id="PS00463">
    <property type="entry name" value="ZN2_CY6_FUNGAL_1"/>
    <property type="match status" value="1"/>
</dbReference>
<dbReference type="Pfam" id="PF11951">
    <property type="entry name" value="Fungal_trans_2"/>
    <property type="match status" value="1"/>
</dbReference>
<gene>
    <name evidence="4" type="ORF">IFR04_005322</name>
</gene>
<name>A0A8H7WB76_9HELO</name>
<keyword evidence="5" id="KW-1185">Reference proteome</keyword>
<dbReference type="InterPro" id="IPR036864">
    <property type="entry name" value="Zn2-C6_fun-type_DNA-bd_sf"/>
</dbReference>
<reference evidence="4" key="1">
    <citation type="submission" date="2021-02" db="EMBL/GenBank/DDBJ databases">
        <title>Genome sequence Cadophora malorum strain M34.</title>
        <authorList>
            <person name="Stefanovic E."/>
            <person name="Vu D."/>
            <person name="Scully C."/>
            <person name="Dijksterhuis J."/>
            <person name="Roader J."/>
            <person name="Houbraken J."/>
        </authorList>
    </citation>
    <scope>NUCLEOTIDE SEQUENCE</scope>
    <source>
        <strain evidence="4">M34</strain>
    </source>
</reference>
<feature type="domain" description="Zn(2)-C6 fungal-type" evidence="3">
    <location>
        <begin position="12"/>
        <end position="42"/>
    </location>
</feature>
<evidence type="ECO:0000256" key="2">
    <source>
        <dbReference type="SAM" id="MobiDB-lite"/>
    </source>
</evidence>
<dbReference type="PANTHER" id="PTHR47784:SF4">
    <property type="entry name" value="ZN(II)2CYS6 TRANSCRIPTION FACTOR (EUROFUNG)"/>
    <property type="match status" value="1"/>
</dbReference>
<dbReference type="InterPro" id="IPR021858">
    <property type="entry name" value="Fun_TF"/>
</dbReference>
<evidence type="ECO:0000313" key="4">
    <source>
        <dbReference type="EMBL" id="KAG4421483.1"/>
    </source>
</evidence>
<organism evidence="4 5">
    <name type="scientific">Cadophora malorum</name>
    <dbReference type="NCBI Taxonomy" id="108018"/>
    <lineage>
        <taxon>Eukaryota</taxon>
        <taxon>Fungi</taxon>
        <taxon>Dikarya</taxon>
        <taxon>Ascomycota</taxon>
        <taxon>Pezizomycotina</taxon>
        <taxon>Leotiomycetes</taxon>
        <taxon>Helotiales</taxon>
        <taxon>Ploettnerulaceae</taxon>
        <taxon>Cadophora</taxon>
    </lineage>
</organism>
<evidence type="ECO:0000259" key="3">
    <source>
        <dbReference type="PROSITE" id="PS50048"/>
    </source>
</evidence>